<protein>
    <submittedName>
        <fullName evidence="1">Uncharacterized protein</fullName>
    </submittedName>
</protein>
<keyword evidence="2" id="KW-1185">Reference proteome</keyword>
<reference evidence="1 2" key="2">
    <citation type="submission" date="2017-02" db="EMBL/GenBank/DDBJ databases">
        <title>A genome survey and senescence transcriptome analysis in Lentinula edodes.</title>
        <authorList>
            <person name="Sakamoto Y."/>
            <person name="Nakade K."/>
            <person name="Sato S."/>
            <person name="Yoshida Y."/>
            <person name="Miyazaki K."/>
            <person name="Natsume S."/>
            <person name="Konno N."/>
        </authorList>
    </citation>
    <scope>NUCLEOTIDE SEQUENCE [LARGE SCALE GENOMIC DNA]</scope>
    <source>
        <strain evidence="1 2">NBRC 111202</strain>
    </source>
</reference>
<reference evidence="1 2" key="1">
    <citation type="submission" date="2016-08" db="EMBL/GenBank/DDBJ databases">
        <authorList>
            <consortium name="Lentinula edodes genome sequencing consortium"/>
            <person name="Sakamoto Y."/>
            <person name="Nakade K."/>
            <person name="Sato S."/>
            <person name="Yoshida Y."/>
            <person name="Miyazaki K."/>
            <person name="Natsume S."/>
            <person name="Konno N."/>
        </authorList>
    </citation>
    <scope>NUCLEOTIDE SEQUENCE [LARGE SCALE GENOMIC DNA]</scope>
    <source>
        <strain evidence="1 2">NBRC 111202</strain>
    </source>
</reference>
<evidence type="ECO:0000313" key="1">
    <source>
        <dbReference type="EMBL" id="GAW06388.1"/>
    </source>
</evidence>
<sequence>MIILTLTVRTPFGITVEYLAEFRLLENSHSDSYHDWNYWPQILTHNLTHFRKIRVPNSISRMLISTSSYSVQQWRRR</sequence>
<evidence type="ECO:0000313" key="2">
    <source>
        <dbReference type="Proteomes" id="UP000188533"/>
    </source>
</evidence>
<dbReference type="Proteomes" id="UP000188533">
    <property type="component" value="Unassembled WGS sequence"/>
</dbReference>
<dbReference type="AlphaFoldDB" id="A0A1Q3EGN7"/>
<dbReference type="EMBL" id="BDGU01000317">
    <property type="protein sequence ID" value="GAW06388.1"/>
    <property type="molecule type" value="Genomic_DNA"/>
</dbReference>
<name>A0A1Q3EGN7_LENED</name>
<accession>A0A1Q3EGN7</accession>
<gene>
    <name evidence="1" type="ORF">LENED_008312</name>
</gene>
<organism evidence="1 2">
    <name type="scientific">Lentinula edodes</name>
    <name type="common">Shiitake mushroom</name>
    <name type="synonym">Lentinus edodes</name>
    <dbReference type="NCBI Taxonomy" id="5353"/>
    <lineage>
        <taxon>Eukaryota</taxon>
        <taxon>Fungi</taxon>
        <taxon>Dikarya</taxon>
        <taxon>Basidiomycota</taxon>
        <taxon>Agaricomycotina</taxon>
        <taxon>Agaricomycetes</taxon>
        <taxon>Agaricomycetidae</taxon>
        <taxon>Agaricales</taxon>
        <taxon>Marasmiineae</taxon>
        <taxon>Omphalotaceae</taxon>
        <taxon>Lentinula</taxon>
    </lineage>
</organism>
<comment type="caution">
    <text evidence="1">The sequence shown here is derived from an EMBL/GenBank/DDBJ whole genome shotgun (WGS) entry which is preliminary data.</text>
</comment>
<proteinExistence type="predicted"/>